<name>A0AAV5MSZ5_9ROSI</name>
<reference evidence="1 2" key="1">
    <citation type="journal article" date="2021" name="Commun. Biol.">
        <title>The genome of Shorea leprosula (Dipterocarpaceae) highlights the ecological relevance of drought in aseasonal tropical rainforests.</title>
        <authorList>
            <person name="Ng K.K.S."/>
            <person name="Kobayashi M.J."/>
            <person name="Fawcett J.A."/>
            <person name="Hatakeyama M."/>
            <person name="Paape T."/>
            <person name="Ng C.H."/>
            <person name="Ang C.C."/>
            <person name="Tnah L.H."/>
            <person name="Lee C.T."/>
            <person name="Nishiyama T."/>
            <person name="Sese J."/>
            <person name="O'Brien M.J."/>
            <person name="Copetti D."/>
            <person name="Mohd Noor M.I."/>
            <person name="Ong R.C."/>
            <person name="Putra M."/>
            <person name="Sireger I.Z."/>
            <person name="Indrioko S."/>
            <person name="Kosugi Y."/>
            <person name="Izuno A."/>
            <person name="Isagi Y."/>
            <person name="Lee S.L."/>
            <person name="Shimizu K.K."/>
        </authorList>
    </citation>
    <scope>NUCLEOTIDE SEQUENCE [LARGE SCALE GENOMIC DNA]</scope>
    <source>
        <strain evidence="1">214</strain>
    </source>
</reference>
<organism evidence="1 2">
    <name type="scientific">Rubroshorea leprosula</name>
    <dbReference type="NCBI Taxonomy" id="152421"/>
    <lineage>
        <taxon>Eukaryota</taxon>
        <taxon>Viridiplantae</taxon>
        <taxon>Streptophyta</taxon>
        <taxon>Embryophyta</taxon>
        <taxon>Tracheophyta</taxon>
        <taxon>Spermatophyta</taxon>
        <taxon>Magnoliopsida</taxon>
        <taxon>eudicotyledons</taxon>
        <taxon>Gunneridae</taxon>
        <taxon>Pentapetalae</taxon>
        <taxon>rosids</taxon>
        <taxon>malvids</taxon>
        <taxon>Malvales</taxon>
        <taxon>Dipterocarpaceae</taxon>
        <taxon>Rubroshorea</taxon>
    </lineage>
</organism>
<dbReference type="AlphaFoldDB" id="A0AAV5MSZ5"/>
<comment type="caution">
    <text evidence="1">The sequence shown here is derived from an EMBL/GenBank/DDBJ whole genome shotgun (WGS) entry which is preliminary data.</text>
</comment>
<accession>A0AAV5MSZ5</accession>
<dbReference type="EMBL" id="BPVZ01000527">
    <property type="protein sequence ID" value="GKV51682.1"/>
    <property type="molecule type" value="Genomic_DNA"/>
</dbReference>
<keyword evidence="2" id="KW-1185">Reference proteome</keyword>
<gene>
    <name evidence="1" type="ORF">SLEP1_g58313</name>
</gene>
<evidence type="ECO:0000313" key="2">
    <source>
        <dbReference type="Proteomes" id="UP001054252"/>
    </source>
</evidence>
<proteinExistence type="predicted"/>
<dbReference type="Proteomes" id="UP001054252">
    <property type="component" value="Unassembled WGS sequence"/>
</dbReference>
<evidence type="ECO:0000313" key="1">
    <source>
        <dbReference type="EMBL" id="GKV51682.1"/>
    </source>
</evidence>
<sequence length="41" mass="4629">MHLGILFIAPYKKQSEDTFGPFPLHCLSQLNSRGTGRNIKI</sequence>
<protein>
    <submittedName>
        <fullName evidence="1">Uncharacterized protein</fullName>
    </submittedName>
</protein>